<comment type="caution">
    <text evidence="4">The sequence shown here is derived from an EMBL/GenBank/DDBJ whole genome shotgun (WGS) entry which is preliminary data.</text>
</comment>
<evidence type="ECO:0000256" key="2">
    <source>
        <dbReference type="ARBA" id="ARBA00022898"/>
    </source>
</evidence>
<comment type="cofactor">
    <cofactor evidence="1 3">
        <name>pyridoxal 5'-phosphate</name>
        <dbReference type="ChEBI" id="CHEBI:597326"/>
    </cofactor>
</comment>
<evidence type="ECO:0000313" key="5">
    <source>
        <dbReference type="Proteomes" id="UP001396334"/>
    </source>
</evidence>
<name>A0ABR2QU62_9ROSI</name>
<keyword evidence="5" id="KW-1185">Reference proteome</keyword>
<dbReference type="Gene3D" id="3.40.640.10">
    <property type="entry name" value="Type I PLP-dependent aspartate aminotransferase-like (Major domain)"/>
    <property type="match status" value="1"/>
</dbReference>
<gene>
    <name evidence="4" type="ORF">V6N11_002040</name>
</gene>
<dbReference type="InterPro" id="IPR015421">
    <property type="entry name" value="PyrdxlP-dep_Trfase_major"/>
</dbReference>
<proteinExistence type="inferred from homology"/>
<evidence type="ECO:0000313" key="4">
    <source>
        <dbReference type="EMBL" id="KAK9004233.1"/>
    </source>
</evidence>
<organism evidence="4 5">
    <name type="scientific">Hibiscus sabdariffa</name>
    <name type="common">roselle</name>
    <dbReference type="NCBI Taxonomy" id="183260"/>
    <lineage>
        <taxon>Eukaryota</taxon>
        <taxon>Viridiplantae</taxon>
        <taxon>Streptophyta</taxon>
        <taxon>Embryophyta</taxon>
        <taxon>Tracheophyta</taxon>
        <taxon>Spermatophyta</taxon>
        <taxon>Magnoliopsida</taxon>
        <taxon>eudicotyledons</taxon>
        <taxon>Gunneridae</taxon>
        <taxon>Pentapetalae</taxon>
        <taxon>rosids</taxon>
        <taxon>malvids</taxon>
        <taxon>Malvales</taxon>
        <taxon>Malvaceae</taxon>
        <taxon>Malvoideae</taxon>
        <taxon>Hibiscus</taxon>
    </lineage>
</organism>
<evidence type="ECO:0000256" key="3">
    <source>
        <dbReference type="RuleBase" id="RU362118"/>
    </source>
</evidence>
<dbReference type="Pfam" id="PF01053">
    <property type="entry name" value="Cys_Met_Meta_PP"/>
    <property type="match status" value="1"/>
</dbReference>
<dbReference type="InterPro" id="IPR000277">
    <property type="entry name" value="Cys/Met-Metab_PyrdxlP-dep_enz"/>
</dbReference>
<dbReference type="PANTHER" id="PTHR11808:SF80">
    <property type="entry name" value="CYSTATHIONINE GAMMA-LYASE"/>
    <property type="match status" value="1"/>
</dbReference>
<accession>A0ABR2QU62</accession>
<keyword evidence="2 3" id="KW-0663">Pyridoxal phosphate</keyword>
<comment type="similarity">
    <text evidence="3">Belongs to the trans-sulfuration enzymes family.</text>
</comment>
<evidence type="ECO:0000256" key="1">
    <source>
        <dbReference type="ARBA" id="ARBA00001933"/>
    </source>
</evidence>
<dbReference type="SUPFAM" id="SSF53383">
    <property type="entry name" value="PLP-dependent transferases"/>
    <property type="match status" value="1"/>
</dbReference>
<dbReference type="EMBL" id="JBBPBN010000031">
    <property type="protein sequence ID" value="KAK9004233.1"/>
    <property type="molecule type" value="Genomic_DNA"/>
</dbReference>
<reference evidence="4 5" key="1">
    <citation type="journal article" date="2024" name="G3 (Bethesda)">
        <title>Genome assembly of Hibiscus sabdariffa L. provides insights into metabolisms of medicinal natural products.</title>
        <authorList>
            <person name="Kim T."/>
        </authorList>
    </citation>
    <scope>NUCLEOTIDE SEQUENCE [LARGE SCALE GENOMIC DNA]</scope>
    <source>
        <strain evidence="4">TK-2024</strain>
        <tissue evidence="4">Old leaves</tissue>
    </source>
</reference>
<sequence>MLETHSRGHVFVSKKRGTEADEFEGDDVFVAKKSMLPSLATENDPATTLASARHEFGEHGGVNMSIEASTTFTVMEPKTMCHMFAGELSPNHDFFIYIRHFNPTVLNIGRLMASLEGTEASYCTASSNQLIFRPINGRHVMASRTLYGGTHVLLTHFFPRACNITTMFVDIGNLEAVKNAIVEGKTKVLYFESMSNPTLTVANIPELSRIGHEKGTTMVVDNTFAPMVLSSA</sequence>
<dbReference type="InterPro" id="IPR015424">
    <property type="entry name" value="PyrdxlP-dep_Trfase"/>
</dbReference>
<protein>
    <submittedName>
        <fullName evidence="4">Uncharacterized protein</fullName>
    </submittedName>
</protein>
<dbReference type="PANTHER" id="PTHR11808">
    <property type="entry name" value="TRANS-SULFURATION ENZYME FAMILY MEMBER"/>
    <property type="match status" value="1"/>
</dbReference>
<dbReference type="Proteomes" id="UP001396334">
    <property type="component" value="Unassembled WGS sequence"/>
</dbReference>